<evidence type="ECO:0000256" key="2">
    <source>
        <dbReference type="ARBA" id="ARBA00023264"/>
    </source>
</evidence>
<comment type="similarity">
    <text evidence="3">Belongs to the choline/ethanolamine kinase family.</text>
</comment>
<dbReference type="GO" id="GO:0006646">
    <property type="term" value="P:phosphatidylethanolamine biosynthetic process"/>
    <property type="evidence" value="ECO:0007669"/>
    <property type="project" value="TreeGrafter"/>
</dbReference>
<keyword evidence="1" id="KW-0443">Lipid metabolism</keyword>
<protein>
    <recommendedName>
        <fullName evidence="6">Ethanolamine kinase</fullName>
    </recommendedName>
</protein>
<keyword evidence="1" id="KW-0444">Lipid biosynthesis</keyword>
<dbReference type="PANTHER" id="PTHR22603">
    <property type="entry name" value="CHOLINE/ETHANOALAMINE KINASE"/>
    <property type="match status" value="1"/>
</dbReference>
<dbReference type="EMBL" id="OC939304">
    <property type="protein sequence ID" value="CAD7661648.1"/>
    <property type="molecule type" value="Genomic_DNA"/>
</dbReference>
<gene>
    <name evidence="4" type="ORF">ONB1V03_LOCUS18209</name>
</gene>
<evidence type="ECO:0000313" key="5">
    <source>
        <dbReference type="Proteomes" id="UP000728032"/>
    </source>
</evidence>
<evidence type="ECO:0000313" key="4">
    <source>
        <dbReference type="EMBL" id="CAD7661648.1"/>
    </source>
</evidence>
<dbReference type="Pfam" id="PF01633">
    <property type="entry name" value="Choline_kinase"/>
    <property type="match status" value="1"/>
</dbReference>
<organism evidence="4">
    <name type="scientific">Oppiella nova</name>
    <dbReference type="NCBI Taxonomy" id="334625"/>
    <lineage>
        <taxon>Eukaryota</taxon>
        <taxon>Metazoa</taxon>
        <taxon>Ecdysozoa</taxon>
        <taxon>Arthropoda</taxon>
        <taxon>Chelicerata</taxon>
        <taxon>Arachnida</taxon>
        <taxon>Acari</taxon>
        <taxon>Acariformes</taxon>
        <taxon>Sarcoptiformes</taxon>
        <taxon>Oribatida</taxon>
        <taxon>Brachypylina</taxon>
        <taxon>Oppioidea</taxon>
        <taxon>Oppiidae</taxon>
        <taxon>Oppiella</taxon>
    </lineage>
</organism>
<dbReference type="PANTHER" id="PTHR22603:SF93">
    <property type="entry name" value="RE24176P"/>
    <property type="match status" value="1"/>
</dbReference>
<dbReference type="SUPFAM" id="SSF56112">
    <property type="entry name" value="Protein kinase-like (PK-like)"/>
    <property type="match status" value="1"/>
</dbReference>
<name>A0A7R9MJY7_9ACAR</name>
<dbReference type="GO" id="GO:0004305">
    <property type="term" value="F:ethanolamine kinase activity"/>
    <property type="evidence" value="ECO:0007669"/>
    <property type="project" value="TreeGrafter"/>
</dbReference>
<keyword evidence="1" id="KW-0594">Phospholipid biosynthesis</keyword>
<evidence type="ECO:0008006" key="6">
    <source>
        <dbReference type="Google" id="ProtNLM"/>
    </source>
</evidence>
<dbReference type="GO" id="GO:0005737">
    <property type="term" value="C:cytoplasm"/>
    <property type="evidence" value="ECO:0007669"/>
    <property type="project" value="TreeGrafter"/>
</dbReference>
<keyword evidence="2" id="KW-1208">Phospholipid metabolism</keyword>
<accession>A0A7R9MJY7</accession>
<evidence type="ECO:0000256" key="3">
    <source>
        <dbReference type="ARBA" id="ARBA00038211"/>
    </source>
</evidence>
<dbReference type="Gene3D" id="3.90.1200.10">
    <property type="match status" value="1"/>
</dbReference>
<dbReference type="Proteomes" id="UP000728032">
    <property type="component" value="Unassembled WGS sequence"/>
</dbReference>
<keyword evidence="5" id="KW-1185">Reference proteome</keyword>
<dbReference type="InterPro" id="IPR011009">
    <property type="entry name" value="Kinase-like_dom_sf"/>
</dbReference>
<dbReference type="OrthoDB" id="3649325at2759"/>
<dbReference type="Gene3D" id="3.30.200.20">
    <property type="entry name" value="Phosphorylase Kinase, domain 1"/>
    <property type="match status" value="1"/>
</dbReference>
<dbReference type="GO" id="GO:0004103">
    <property type="term" value="F:choline kinase activity"/>
    <property type="evidence" value="ECO:0007669"/>
    <property type="project" value="TreeGrafter"/>
</dbReference>
<evidence type="ECO:0000256" key="1">
    <source>
        <dbReference type="ARBA" id="ARBA00023209"/>
    </source>
</evidence>
<dbReference type="AlphaFoldDB" id="A0A7R9MJY7"/>
<proteinExistence type="inferred from homology"/>
<sequence length="344" mass="40574">MIIKTFKHKKHKMRDKAYEICRTYLSGQWDNISANDMVVKTISGGYSSQLYYCSLPDTHEPIDNEPRDVVYRLYGEAVDGDDYKVTNSLITMLLSERRLGPKLYGVFAGGRLEEYIKSRPMAYRELRDPDYMLRIAKQLAQIHSMDVPIAKHPHWLFDTMDQYWAQVVAYTPDPNRPQLIPNPSLERELCAFDYKSESQWLRQLLSTCGSPVVFSHNDLSEGNILIPEDSTAYEDGMVFIDFEFAAYNYRGFDLGDYFTEYQFDYTNPEYPHYYAHLDAYPSDHEKRLFIREYIRHSTHLTSGRQTEDRLVREADYFALASHLLWWVWGILKARTSRLRYGYWV</sequence>
<dbReference type="EMBL" id="CAJPVJ010024479">
    <property type="protein sequence ID" value="CAG2178784.1"/>
    <property type="molecule type" value="Genomic_DNA"/>
</dbReference>
<reference evidence="4" key="1">
    <citation type="submission" date="2020-11" db="EMBL/GenBank/DDBJ databases">
        <authorList>
            <person name="Tran Van P."/>
        </authorList>
    </citation>
    <scope>NUCLEOTIDE SEQUENCE</scope>
</reference>